<evidence type="ECO:0000313" key="2">
    <source>
        <dbReference type="EMBL" id="MFD2045686.1"/>
    </source>
</evidence>
<evidence type="ECO:0000313" key="3">
    <source>
        <dbReference type="Proteomes" id="UP001597383"/>
    </source>
</evidence>
<organism evidence="2 3">
    <name type="scientific">Ornithinibacillus salinisoli</name>
    <dbReference type="NCBI Taxonomy" id="1848459"/>
    <lineage>
        <taxon>Bacteria</taxon>
        <taxon>Bacillati</taxon>
        <taxon>Bacillota</taxon>
        <taxon>Bacilli</taxon>
        <taxon>Bacillales</taxon>
        <taxon>Bacillaceae</taxon>
        <taxon>Ornithinibacillus</taxon>
    </lineage>
</organism>
<comment type="caution">
    <text evidence="2">The sequence shown here is derived from an EMBL/GenBank/DDBJ whole genome shotgun (WGS) entry which is preliminary data.</text>
</comment>
<gene>
    <name evidence="2" type="ORF">ACFSJF_15525</name>
</gene>
<dbReference type="InterPro" id="IPR025495">
    <property type="entry name" value="DUF4386"/>
</dbReference>
<feature type="transmembrane region" description="Helical" evidence="1">
    <location>
        <begin position="154"/>
        <end position="175"/>
    </location>
</feature>
<sequence>MLIFSFVFGVLSSVPTLEHPNYLGKLAEIEMQVLVAIFFQAAMAIVYVLITVLFYPIVKKYNKSLAVGYFAFRIIGAGFLFVGIGSLLLLLGLSQSFVAASQANSLYFEIIAELLRQGRDILNHIGMILPWSIGGLILYFCLYKIRLVPMWLSIWGIIGYTLSLVSTFLLMLNIIALMNPVYFILNAPVALCELLLAIYLIVRGFNPIEITCNENGDKI</sequence>
<protein>
    <submittedName>
        <fullName evidence="2">DUF4386 domain-containing protein</fullName>
    </submittedName>
</protein>
<dbReference type="Pfam" id="PF14329">
    <property type="entry name" value="DUF4386"/>
    <property type="match status" value="1"/>
</dbReference>
<dbReference type="Proteomes" id="UP001597383">
    <property type="component" value="Unassembled WGS sequence"/>
</dbReference>
<keyword evidence="1" id="KW-0812">Transmembrane</keyword>
<keyword evidence="3" id="KW-1185">Reference proteome</keyword>
<feature type="transmembrane region" description="Helical" evidence="1">
    <location>
        <begin position="32"/>
        <end position="58"/>
    </location>
</feature>
<name>A0ABW4W3U0_9BACI</name>
<feature type="transmembrane region" description="Helical" evidence="1">
    <location>
        <begin position="181"/>
        <end position="202"/>
    </location>
</feature>
<proteinExistence type="predicted"/>
<keyword evidence="1" id="KW-1133">Transmembrane helix</keyword>
<reference evidence="3" key="1">
    <citation type="journal article" date="2019" name="Int. J. Syst. Evol. Microbiol.">
        <title>The Global Catalogue of Microorganisms (GCM) 10K type strain sequencing project: providing services to taxonomists for standard genome sequencing and annotation.</title>
        <authorList>
            <consortium name="The Broad Institute Genomics Platform"/>
            <consortium name="The Broad Institute Genome Sequencing Center for Infectious Disease"/>
            <person name="Wu L."/>
            <person name="Ma J."/>
        </authorList>
    </citation>
    <scope>NUCLEOTIDE SEQUENCE [LARGE SCALE GENOMIC DNA]</scope>
    <source>
        <strain evidence="3">R28</strain>
    </source>
</reference>
<feature type="transmembrane region" description="Helical" evidence="1">
    <location>
        <begin position="121"/>
        <end position="142"/>
    </location>
</feature>
<accession>A0ABW4W3U0</accession>
<keyword evidence="1" id="KW-0472">Membrane</keyword>
<dbReference type="EMBL" id="JBHUHQ010000020">
    <property type="protein sequence ID" value="MFD2045686.1"/>
    <property type="molecule type" value="Genomic_DNA"/>
</dbReference>
<dbReference type="RefSeq" id="WP_377558351.1">
    <property type="nucleotide sequence ID" value="NZ_JBHUHQ010000020.1"/>
</dbReference>
<feature type="transmembrane region" description="Helical" evidence="1">
    <location>
        <begin position="70"/>
        <end position="91"/>
    </location>
</feature>
<evidence type="ECO:0000256" key="1">
    <source>
        <dbReference type="SAM" id="Phobius"/>
    </source>
</evidence>